<dbReference type="Pfam" id="PF06041">
    <property type="entry name" value="DUF924"/>
    <property type="match status" value="1"/>
</dbReference>
<organism evidence="1 2">
    <name type="scientific">Rubricella aquisinus</name>
    <dbReference type="NCBI Taxonomy" id="2028108"/>
    <lineage>
        <taxon>Bacteria</taxon>
        <taxon>Pseudomonadati</taxon>
        <taxon>Pseudomonadota</taxon>
        <taxon>Alphaproteobacteria</taxon>
        <taxon>Rhodobacterales</taxon>
        <taxon>Paracoccaceae</taxon>
        <taxon>Rubricella</taxon>
    </lineage>
</organism>
<reference evidence="1 2" key="1">
    <citation type="submission" date="2020-08" db="EMBL/GenBank/DDBJ databases">
        <title>Genomic Encyclopedia of Type Strains, Phase IV (KMG-IV): sequencing the most valuable type-strain genomes for metagenomic binning, comparative biology and taxonomic classification.</title>
        <authorList>
            <person name="Goeker M."/>
        </authorList>
    </citation>
    <scope>NUCLEOTIDE SEQUENCE [LARGE SCALE GENOMIC DNA]</scope>
    <source>
        <strain evidence="1 2">DSM 103377</strain>
    </source>
</reference>
<keyword evidence="2" id="KW-1185">Reference proteome</keyword>
<gene>
    <name evidence="1" type="ORF">FHS89_000779</name>
</gene>
<dbReference type="RefSeq" id="WP_184008722.1">
    <property type="nucleotide sequence ID" value="NZ_JACIJS010000002.1"/>
</dbReference>
<dbReference type="AlphaFoldDB" id="A0A840WKT5"/>
<dbReference type="Gene3D" id="1.20.58.320">
    <property type="entry name" value="TPR-like"/>
    <property type="match status" value="1"/>
</dbReference>
<dbReference type="InterPro" id="IPR011990">
    <property type="entry name" value="TPR-like_helical_dom_sf"/>
</dbReference>
<evidence type="ECO:0000313" key="2">
    <source>
        <dbReference type="Proteomes" id="UP000553766"/>
    </source>
</evidence>
<protein>
    <submittedName>
        <fullName evidence="1">Uncharacterized protein (DUF924 family)</fullName>
    </submittedName>
</protein>
<proteinExistence type="predicted"/>
<dbReference type="InterPro" id="IPR010323">
    <property type="entry name" value="DUF924"/>
</dbReference>
<dbReference type="SUPFAM" id="SSF48452">
    <property type="entry name" value="TPR-like"/>
    <property type="match status" value="1"/>
</dbReference>
<comment type="caution">
    <text evidence="1">The sequence shown here is derived from an EMBL/GenBank/DDBJ whole genome shotgun (WGS) entry which is preliminary data.</text>
</comment>
<accession>A0A840WKT5</accession>
<dbReference type="EMBL" id="JACIJS010000002">
    <property type="protein sequence ID" value="MBB5514773.1"/>
    <property type="molecule type" value="Genomic_DNA"/>
</dbReference>
<evidence type="ECO:0000313" key="1">
    <source>
        <dbReference type="EMBL" id="MBB5514773.1"/>
    </source>
</evidence>
<dbReference type="Proteomes" id="UP000553766">
    <property type="component" value="Unassembled WGS sequence"/>
</dbReference>
<dbReference type="Gene3D" id="1.25.40.10">
    <property type="entry name" value="Tetratricopeptide repeat domain"/>
    <property type="match status" value="1"/>
</dbReference>
<name>A0A840WKT5_9RHOB</name>
<sequence>MAVSFEEVLSFWIDDVGPDGWYKSDPELDETIRSRFMDTWLDAAAGKLDHWAFCPRGMLAFLIVTDQFPRNMFRDDPRAFFTDAIALEAASRAIARDFDQEVNEPERQFFLLPFMHSESLTMQERGVRLFMMRMSPENQNLLHARAHRKVIRDFGRFPYRNSALGRSSTSSELAYLDAGGYRHTLTALAS</sequence>